<keyword evidence="3" id="KW-0808">Transferase</keyword>
<accession>A0A8J1USG3</accession>
<dbReference type="EMBL" id="CAIIXF020000001">
    <property type="protein sequence ID" value="CAH1772678.1"/>
    <property type="molecule type" value="Genomic_DNA"/>
</dbReference>
<evidence type="ECO:0000313" key="5">
    <source>
        <dbReference type="Proteomes" id="UP000749559"/>
    </source>
</evidence>
<keyword evidence="5" id="KW-1185">Reference proteome</keyword>
<evidence type="ECO:0000256" key="2">
    <source>
        <dbReference type="ARBA" id="ARBA00022676"/>
    </source>
</evidence>
<dbReference type="InterPro" id="IPR002213">
    <property type="entry name" value="UDP_glucos_trans"/>
</dbReference>
<evidence type="ECO:0000313" key="4">
    <source>
        <dbReference type="EMBL" id="CAH1772678.1"/>
    </source>
</evidence>
<protein>
    <submittedName>
        <fullName evidence="4">Uncharacterized protein</fullName>
    </submittedName>
</protein>
<dbReference type="AlphaFoldDB" id="A0A8J1USG3"/>
<dbReference type="PANTHER" id="PTHR48043:SF145">
    <property type="entry name" value="FI06409P-RELATED"/>
    <property type="match status" value="1"/>
</dbReference>
<reference evidence="4" key="1">
    <citation type="submission" date="2022-03" db="EMBL/GenBank/DDBJ databases">
        <authorList>
            <person name="Martin C."/>
        </authorList>
    </citation>
    <scope>NUCLEOTIDE SEQUENCE</scope>
</reference>
<evidence type="ECO:0000256" key="1">
    <source>
        <dbReference type="ARBA" id="ARBA00009995"/>
    </source>
</evidence>
<comment type="caution">
    <text evidence="4">The sequence shown here is derived from an EMBL/GenBank/DDBJ whole genome shotgun (WGS) entry which is preliminary data.</text>
</comment>
<dbReference type="Gene3D" id="3.40.50.2000">
    <property type="entry name" value="Glycogen Phosphorylase B"/>
    <property type="match status" value="1"/>
</dbReference>
<organism evidence="4 5">
    <name type="scientific">Owenia fusiformis</name>
    <name type="common">Polychaete worm</name>
    <dbReference type="NCBI Taxonomy" id="6347"/>
    <lineage>
        <taxon>Eukaryota</taxon>
        <taxon>Metazoa</taxon>
        <taxon>Spiralia</taxon>
        <taxon>Lophotrochozoa</taxon>
        <taxon>Annelida</taxon>
        <taxon>Polychaeta</taxon>
        <taxon>Sedentaria</taxon>
        <taxon>Canalipalpata</taxon>
        <taxon>Sabellida</taxon>
        <taxon>Oweniida</taxon>
        <taxon>Oweniidae</taxon>
        <taxon>Owenia</taxon>
    </lineage>
</organism>
<keyword evidence="2" id="KW-0328">Glycosyltransferase</keyword>
<sequence length="225" mass="25355">MGHSKVLMLCCMMMVVFPVTCHGSKILMYPVDAGYNSRLMNMFKLGRMLIKANHQITFVVSERMKEDALFKLAEGGKVDSNLNVISYITPPVDPTLMHLSTENQDFLDALIVKDFAQSLNLYAPASRMALKSNLEDETVIGHLYAKQFDLIIADEFVLCPRIIAADRNIPIILYSNWGPMSIDSDIIPRYSLAYVNANFNRFSDVMTFLQRLENSACNGNGSHCR</sequence>
<dbReference type="PANTHER" id="PTHR48043">
    <property type="entry name" value="EG:EG0003.4 PROTEIN-RELATED"/>
    <property type="match status" value="1"/>
</dbReference>
<name>A0A8J1USG3_OWEFU</name>
<comment type="similarity">
    <text evidence="1">Belongs to the UDP-glycosyltransferase family.</text>
</comment>
<dbReference type="Proteomes" id="UP000749559">
    <property type="component" value="Unassembled WGS sequence"/>
</dbReference>
<evidence type="ECO:0000256" key="3">
    <source>
        <dbReference type="ARBA" id="ARBA00022679"/>
    </source>
</evidence>
<dbReference type="InterPro" id="IPR050271">
    <property type="entry name" value="UDP-glycosyltransferase"/>
</dbReference>
<dbReference type="GO" id="GO:0008194">
    <property type="term" value="F:UDP-glycosyltransferase activity"/>
    <property type="evidence" value="ECO:0007669"/>
    <property type="project" value="InterPro"/>
</dbReference>
<gene>
    <name evidence="4" type="ORF">OFUS_LOCUS402</name>
</gene>
<dbReference type="Pfam" id="PF00201">
    <property type="entry name" value="UDPGT"/>
    <property type="match status" value="1"/>
</dbReference>
<proteinExistence type="inferred from homology"/>
<dbReference type="OrthoDB" id="5835829at2759"/>
<dbReference type="SUPFAM" id="SSF53756">
    <property type="entry name" value="UDP-Glycosyltransferase/glycogen phosphorylase"/>
    <property type="match status" value="1"/>
</dbReference>